<dbReference type="InterPro" id="IPR043128">
    <property type="entry name" value="Rev_trsase/Diguanyl_cyclase"/>
</dbReference>
<dbReference type="InterPro" id="IPR001610">
    <property type="entry name" value="PAC"/>
</dbReference>
<dbReference type="SUPFAM" id="SSF55785">
    <property type="entry name" value="PYP-like sensor domain (PAS domain)"/>
    <property type="match status" value="1"/>
</dbReference>
<dbReference type="PROSITE" id="PS50887">
    <property type="entry name" value="GGDEF"/>
    <property type="match status" value="1"/>
</dbReference>
<dbReference type="SUPFAM" id="SSF55781">
    <property type="entry name" value="GAF domain-like"/>
    <property type="match status" value="1"/>
</dbReference>
<feature type="domain" description="PAS" evidence="2">
    <location>
        <begin position="182"/>
        <end position="255"/>
    </location>
</feature>
<dbReference type="Pfam" id="PF01590">
    <property type="entry name" value="GAF"/>
    <property type="match status" value="1"/>
</dbReference>
<dbReference type="InterPro" id="IPR035965">
    <property type="entry name" value="PAS-like_dom_sf"/>
</dbReference>
<gene>
    <name evidence="5" type="ORF">U27_00874</name>
</gene>
<dbReference type="Proteomes" id="UP000030661">
    <property type="component" value="Unassembled WGS sequence"/>
</dbReference>
<dbReference type="SMART" id="SM00086">
    <property type="entry name" value="PAC"/>
    <property type="match status" value="1"/>
</dbReference>
<dbReference type="InterPro" id="IPR029016">
    <property type="entry name" value="GAF-like_dom_sf"/>
</dbReference>
<dbReference type="PANTHER" id="PTHR46663">
    <property type="entry name" value="DIGUANYLATE CYCLASE DGCT-RELATED"/>
    <property type="match status" value="1"/>
</dbReference>
<evidence type="ECO:0000259" key="4">
    <source>
        <dbReference type="PROSITE" id="PS50887"/>
    </source>
</evidence>
<dbReference type="Gene3D" id="3.30.70.270">
    <property type="match status" value="1"/>
</dbReference>
<proteinExistence type="predicted"/>
<evidence type="ECO:0000259" key="2">
    <source>
        <dbReference type="PROSITE" id="PS50112"/>
    </source>
</evidence>
<dbReference type="SUPFAM" id="SSF55073">
    <property type="entry name" value="Nucleotide cyclase"/>
    <property type="match status" value="1"/>
</dbReference>
<dbReference type="NCBIfam" id="TIGR00254">
    <property type="entry name" value="GGDEF"/>
    <property type="match status" value="1"/>
</dbReference>
<dbReference type="InterPro" id="IPR013655">
    <property type="entry name" value="PAS_fold_3"/>
</dbReference>
<evidence type="ECO:0000259" key="3">
    <source>
        <dbReference type="PROSITE" id="PS50113"/>
    </source>
</evidence>
<evidence type="ECO:0000313" key="5">
    <source>
        <dbReference type="EMBL" id="GAK60976.1"/>
    </source>
</evidence>
<organism evidence="5">
    <name type="scientific">Vecturithrix granuli</name>
    <dbReference type="NCBI Taxonomy" id="1499967"/>
    <lineage>
        <taxon>Bacteria</taxon>
        <taxon>Candidatus Moduliflexota</taxon>
        <taxon>Candidatus Vecturitrichia</taxon>
        <taxon>Candidatus Vecturitrichales</taxon>
        <taxon>Candidatus Vecturitrichaceae</taxon>
        <taxon>Candidatus Vecturithrix</taxon>
    </lineage>
</organism>
<dbReference type="SMART" id="SM00065">
    <property type="entry name" value="GAF"/>
    <property type="match status" value="1"/>
</dbReference>
<evidence type="ECO:0000256" key="1">
    <source>
        <dbReference type="SAM" id="Coils"/>
    </source>
</evidence>
<feature type="domain" description="PAC" evidence="3">
    <location>
        <begin position="259"/>
        <end position="312"/>
    </location>
</feature>
<name>A0A081C8S1_VECG1</name>
<dbReference type="InterPro" id="IPR029787">
    <property type="entry name" value="Nucleotide_cyclase"/>
</dbReference>
<dbReference type="Pfam" id="PF08447">
    <property type="entry name" value="PAS_3"/>
    <property type="match status" value="1"/>
</dbReference>
<dbReference type="NCBIfam" id="TIGR00229">
    <property type="entry name" value="sensory_box"/>
    <property type="match status" value="1"/>
</dbReference>
<dbReference type="InterPro" id="IPR052163">
    <property type="entry name" value="DGC-Regulatory_Protein"/>
</dbReference>
<dbReference type="InterPro" id="IPR003018">
    <property type="entry name" value="GAF"/>
</dbReference>
<dbReference type="EMBL" id="DF820476">
    <property type="protein sequence ID" value="GAK60976.1"/>
    <property type="molecule type" value="Genomic_DNA"/>
</dbReference>
<dbReference type="eggNOG" id="COG2199">
    <property type="taxonomic scope" value="Bacteria"/>
</dbReference>
<dbReference type="Gene3D" id="3.30.450.40">
    <property type="match status" value="1"/>
</dbReference>
<dbReference type="InterPro" id="IPR000014">
    <property type="entry name" value="PAS"/>
</dbReference>
<dbReference type="Pfam" id="PF00990">
    <property type="entry name" value="GGDEF"/>
    <property type="match status" value="1"/>
</dbReference>
<reference evidence="5" key="1">
    <citation type="journal article" date="2015" name="PeerJ">
        <title>First genomic representation of candidate bacterial phylum KSB3 points to enhanced environmental sensing as a trigger of wastewater bulking.</title>
        <authorList>
            <person name="Sekiguchi Y."/>
            <person name="Ohashi A."/>
            <person name="Parks D.H."/>
            <person name="Yamauchi T."/>
            <person name="Tyson G.W."/>
            <person name="Hugenholtz P."/>
        </authorList>
    </citation>
    <scope>NUCLEOTIDE SEQUENCE [LARGE SCALE GENOMIC DNA]</scope>
</reference>
<feature type="coiled-coil region" evidence="1">
    <location>
        <begin position="151"/>
        <end position="185"/>
    </location>
</feature>
<accession>A0A081C8S1</accession>
<keyword evidence="1" id="KW-0175">Coiled coil</keyword>
<dbReference type="PANTHER" id="PTHR46663:SF3">
    <property type="entry name" value="SLL0267 PROTEIN"/>
    <property type="match status" value="1"/>
</dbReference>
<evidence type="ECO:0000313" key="6">
    <source>
        <dbReference type="Proteomes" id="UP000030661"/>
    </source>
</evidence>
<keyword evidence="6" id="KW-1185">Reference proteome</keyword>
<dbReference type="STRING" id="1499967.U27_00874"/>
<dbReference type="FunFam" id="3.30.70.270:FF:000001">
    <property type="entry name" value="Diguanylate cyclase domain protein"/>
    <property type="match status" value="1"/>
</dbReference>
<dbReference type="InterPro" id="IPR000700">
    <property type="entry name" value="PAS-assoc_C"/>
</dbReference>
<dbReference type="Gene3D" id="3.30.450.20">
    <property type="entry name" value="PAS domain"/>
    <property type="match status" value="1"/>
</dbReference>
<sequence length="487" mass="54719">MDREVRNTTIPDQIINQWQRLVDAIADLLSVPSVMINRLEPPDLEVFRSNISPKNPFPSGTRMPMAGVYCAMTAQKRQKLQVNDARKNPQWADSPTAKAGIYAYLGYPLLWPDGEVFGTLCVVDTKENSWGKHYESLLFTFKDVVEDHLALVSALELLDKKNRELECALRKSKQMEEALATERQRLAYILEGTDVGTWEYNVQTGEAIVNERLMEISGYTLAEFTSISIDTFMKNLHPDDLATSSVLLEKIFNKELMYIAHEVRVRHKDGRWIWVLDRGKVAIWTADGRPLVVCGTRQDITERKQAEEQIRHLANHDALTGLPSLRLARDRLAMAMSHAHRYNTTAAVMFIDLDGFKTVNDTLGHDAGDEVLKHVAQRLLACVRETDTVARIGGDEFLLIATGLHTSENAAQIAAKVIQIVSQPIIFNGRQAVVGASIGIALFPDHGEDKDQLIKQADEAMYKIKNAGKNGFNFVNTVRLRPCLQKV</sequence>
<dbReference type="CDD" id="cd00130">
    <property type="entry name" value="PAS"/>
    <property type="match status" value="1"/>
</dbReference>
<dbReference type="SMART" id="SM00267">
    <property type="entry name" value="GGDEF"/>
    <property type="match status" value="1"/>
</dbReference>
<feature type="domain" description="GGDEF" evidence="4">
    <location>
        <begin position="344"/>
        <end position="477"/>
    </location>
</feature>
<dbReference type="PROSITE" id="PS50112">
    <property type="entry name" value="PAS"/>
    <property type="match status" value="1"/>
</dbReference>
<dbReference type="AlphaFoldDB" id="A0A081C8S1"/>
<protein>
    <submittedName>
        <fullName evidence="5">Diguanylate cyclase with PAS/PAC sensor</fullName>
    </submittedName>
</protein>
<dbReference type="InterPro" id="IPR000160">
    <property type="entry name" value="GGDEF_dom"/>
</dbReference>
<dbReference type="HOGENOM" id="CLU_000445_11_32_0"/>
<dbReference type="CDD" id="cd01949">
    <property type="entry name" value="GGDEF"/>
    <property type="match status" value="1"/>
</dbReference>
<dbReference type="PROSITE" id="PS50113">
    <property type="entry name" value="PAC"/>
    <property type="match status" value="1"/>
</dbReference>